<feature type="region of interest" description="Disordered" evidence="3">
    <location>
        <begin position="118"/>
        <end position="214"/>
    </location>
</feature>
<dbReference type="PROSITE" id="PS51125">
    <property type="entry name" value="NHL"/>
    <property type="match status" value="1"/>
</dbReference>
<feature type="transmembrane region" description="Helical" evidence="4">
    <location>
        <begin position="226"/>
        <end position="249"/>
    </location>
</feature>
<feature type="region of interest" description="Disordered" evidence="3">
    <location>
        <begin position="445"/>
        <end position="469"/>
    </location>
</feature>
<evidence type="ECO:0000256" key="3">
    <source>
        <dbReference type="SAM" id="MobiDB-lite"/>
    </source>
</evidence>
<feature type="repeat" description="NHL" evidence="2">
    <location>
        <begin position="659"/>
        <end position="702"/>
    </location>
</feature>
<evidence type="ECO:0000313" key="6">
    <source>
        <dbReference type="Proteomes" id="UP000838412"/>
    </source>
</evidence>
<feature type="region of interest" description="Disordered" evidence="3">
    <location>
        <begin position="1"/>
        <end position="47"/>
    </location>
</feature>
<sequence length="741" mass="77414">MPRERRSGIRQAPDDPTHVRCPPIGAEQQNQTVPAPPVPAPRPGGISIAGAKPVAAATHVYDGERCGMRDVPPVPPPRPGPLQPPLNRDARSVPPAPAPATTGAQTVAAATHVYEDGDTFGMRLGPPLKREARRAPAVPPTPRPGRTTDSGAQSVAASTHVYENDDTLGMRLGPPLNPDACSAPPAPSTPRPGRRTDDQTDNQNQPPDAAGERRSIWERHCQGRGIAITIIVASVVMVTLMISLLAFMVHHAPSPPDHDAPVKTTGGPDSPGNTVWQSSAVLKTVTSADVIMPVKTPGGPDTPGDTVWKSSAVLKTVTSADVIMVNPVHGHGSPAPATGLPSTDTKGLLPFAQLNPIHGHGSPAPATGLPSTDTKGLLPFAQVNPVHGHGSPAPATGLPSTDTKGLLPFAQVNPVHGHGSPAPATGLPSTDTKGLLPFAQVNPVHGHGSPAPATGLPSTDTKEVSGGGSRSQIITFGDEPGDGKLSGARAVAVSFDNRIWVVDRSKALLQVYNIKGVYLCQFPPGAPGLGHPSKRSSDLSIDKDGHIWVLMIGYPASPDSVVQVGRDGHIKANFDLPDTVPRGVLRGMAVGLRNNHVFVTWAGFYSGGVQAFEPDGKLLWEVGRMKRPMNVAVNGKGSIFVSDANTHFVYRYGVSGQYVSKFGGPGQSGGDLSYPEGICVDSSGHILVVDSLNQRVVMYTDRGRFVRNIAVRAEYPTGVAVGPGGQLVVISKNTITVFPRY</sequence>
<dbReference type="OrthoDB" id="6105938at2759"/>
<evidence type="ECO:0000256" key="2">
    <source>
        <dbReference type="PROSITE-ProRule" id="PRU00504"/>
    </source>
</evidence>
<feature type="compositionally biased region" description="Pro residues" evidence="3">
    <location>
        <begin position="72"/>
        <end position="84"/>
    </location>
</feature>
<dbReference type="Pfam" id="PF01436">
    <property type="entry name" value="NHL"/>
    <property type="match status" value="1"/>
</dbReference>
<feature type="compositionally biased region" description="Basic and acidic residues" evidence="3">
    <location>
        <begin position="1"/>
        <end position="18"/>
    </location>
</feature>
<dbReference type="CDD" id="cd05819">
    <property type="entry name" value="NHL"/>
    <property type="match status" value="1"/>
</dbReference>
<reference evidence="5" key="1">
    <citation type="submission" date="2022-01" db="EMBL/GenBank/DDBJ databases">
        <authorList>
            <person name="Braso-Vives M."/>
        </authorList>
    </citation>
    <scope>NUCLEOTIDE SEQUENCE</scope>
</reference>
<dbReference type="Proteomes" id="UP000838412">
    <property type="component" value="Chromosome 7"/>
</dbReference>
<dbReference type="PANTHER" id="PTHR24104">
    <property type="entry name" value="E3 UBIQUITIN-PROTEIN LIGASE NHLRC1-RELATED"/>
    <property type="match status" value="1"/>
</dbReference>
<evidence type="ECO:0000256" key="1">
    <source>
        <dbReference type="ARBA" id="ARBA00022737"/>
    </source>
</evidence>
<dbReference type="InterPro" id="IPR011042">
    <property type="entry name" value="6-blade_b-propeller_TolB-like"/>
</dbReference>
<dbReference type="GO" id="GO:0061630">
    <property type="term" value="F:ubiquitin protein ligase activity"/>
    <property type="evidence" value="ECO:0007669"/>
    <property type="project" value="TreeGrafter"/>
</dbReference>
<dbReference type="GO" id="GO:0043161">
    <property type="term" value="P:proteasome-mediated ubiquitin-dependent protein catabolic process"/>
    <property type="evidence" value="ECO:0007669"/>
    <property type="project" value="TreeGrafter"/>
</dbReference>
<proteinExistence type="predicted"/>
<dbReference type="Gene3D" id="2.120.10.30">
    <property type="entry name" value="TolB, C-terminal domain"/>
    <property type="match status" value="1"/>
</dbReference>
<accession>A0A8K0A9X4</accession>
<dbReference type="InterPro" id="IPR001258">
    <property type="entry name" value="NHL_repeat"/>
</dbReference>
<dbReference type="EMBL" id="OV696692">
    <property type="protein sequence ID" value="CAH1268964.1"/>
    <property type="molecule type" value="Genomic_DNA"/>
</dbReference>
<name>A0A8K0A9X4_BRALA</name>
<protein>
    <submittedName>
        <fullName evidence="5">TRIM3 protein</fullName>
    </submittedName>
</protein>
<dbReference type="GO" id="GO:0000209">
    <property type="term" value="P:protein polyubiquitination"/>
    <property type="evidence" value="ECO:0007669"/>
    <property type="project" value="TreeGrafter"/>
</dbReference>
<keyword evidence="4" id="KW-0472">Membrane</keyword>
<keyword evidence="4" id="KW-0812">Transmembrane</keyword>
<keyword evidence="4" id="KW-1133">Transmembrane helix</keyword>
<evidence type="ECO:0000256" key="4">
    <source>
        <dbReference type="SAM" id="Phobius"/>
    </source>
</evidence>
<evidence type="ECO:0000313" key="5">
    <source>
        <dbReference type="EMBL" id="CAH1268964.1"/>
    </source>
</evidence>
<dbReference type="PANTHER" id="PTHR24104:SF50">
    <property type="entry name" value="SMP-30_GLUCONOLACTONASE_LRE-LIKE REGION DOMAIN-CONTAINING PROTEIN"/>
    <property type="match status" value="1"/>
</dbReference>
<dbReference type="SUPFAM" id="SSF63829">
    <property type="entry name" value="Calcium-dependent phosphotriesterase"/>
    <property type="match status" value="1"/>
</dbReference>
<gene>
    <name evidence="5" type="primary">TRIM3</name>
    <name evidence="5" type="ORF">BLAG_LOCUS21735</name>
</gene>
<dbReference type="InterPro" id="IPR050952">
    <property type="entry name" value="TRIM-NHL_E3_ligases"/>
</dbReference>
<keyword evidence="6" id="KW-1185">Reference proteome</keyword>
<keyword evidence="1" id="KW-0677">Repeat</keyword>
<feature type="region of interest" description="Disordered" evidence="3">
    <location>
        <begin position="65"/>
        <end position="106"/>
    </location>
</feature>
<organism evidence="5 6">
    <name type="scientific">Branchiostoma lanceolatum</name>
    <name type="common">Common lancelet</name>
    <name type="synonym">Amphioxus lanceolatum</name>
    <dbReference type="NCBI Taxonomy" id="7740"/>
    <lineage>
        <taxon>Eukaryota</taxon>
        <taxon>Metazoa</taxon>
        <taxon>Chordata</taxon>
        <taxon>Cephalochordata</taxon>
        <taxon>Leptocardii</taxon>
        <taxon>Amphioxiformes</taxon>
        <taxon>Branchiostomatidae</taxon>
        <taxon>Branchiostoma</taxon>
    </lineage>
</organism>
<dbReference type="AlphaFoldDB" id="A0A8K0A9X4"/>